<dbReference type="InterPro" id="IPR050330">
    <property type="entry name" value="Bact_OuterMem_StrucFunc"/>
</dbReference>
<feature type="signal peptide" evidence="6">
    <location>
        <begin position="1"/>
        <end position="27"/>
    </location>
</feature>
<comment type="caution">
    <text evidence="8">The sequence shown here is derived from an EMBL/GenBank/DDBJ whole genome shotgun (WGS) entry which is preliminary data.</text>
</comment>
<feature type="region of interest" description="Disordered" evidence="5">
    <location>
        <begin position="126"/>
        <end position="158"/>
    </location>
</feature>
<evidence type="ECO:0000313" key="9">
    <source>
        <dbReference type="Proteomes" id="UP001375382"/>
    </source>
</evidence>
<proteinExistence type="predicted"/>
<dbReference type="PROSITE" id="PS51257">
    <property type="entry name" value="PROKAR_LIPOPROTEIN"/>
    <property type="match status" value="1"/>
</dbReference>
<feature type="chain" id="PRO_5047377658" evidence="6">
    <location>
        <begin position="28"/>
        <end position="327"/>
    </location>
</feature>
<evidence type="ECO:0000256" key="6">
    <source>
        <dbReference type="SAM" id="SignalP"/>
    </source>
</evidence>
<dbReference type="InterPro" id="IPR006665">
    <property type="entry name" value="OmpA-like"/>
</dbReference>
<evidence type="ECO:0000256" key="4">
    <source>
        <dbReference type="SAM" id="Coils"/>
    </source>
</evidence>
<dbReference type="InterPro" id="IPR006664">
    <property type="entry name" value="OMP_bac"/>
</dbReference>
<evidence type="ECO:0000256" key="2">
    <source>
        <dbReference type="ARBA" id="ARBA00023136"/>
    </source>
</evidence>
<feature type="coiled-coil region" evidence="4">
    <location>
        <begin position="180"/>
        <end position="207"/>
    </location>
</feature>
<dbReference type="PRINTS" id="PR01021">
    <property type="entry name" value="OMPADOMAIN"/>
</dbReference>
<dbReference type="InterPro" id="IPR036737">
    <property type="entry name" value="OmpA-like_sf"/>
</dbReference>
<keyword evidence="2 3" id="KW-0472">Membrane</keyword>
<sequence>MKMPIPCRKSLLSIGLAAALLSACATAPKSPEGSANVRQQLTRLQNDGQLALLAPLAIKDAEQAVMLAEQPEKNTAVSAHRLVLAERKVAIASTQAQTRLLELQRDGLNQQRDEVRIAARTREANMARADASAARDDAEQARSLASRAQADASGARSDTELAKRQALLASNREQIALSDARSARQQADAADAEASRLRDELTELNARPSDRGLVVTLGDVLFDSGKDSLKSNSSNHLDKLALFLQNYPDRTATIEGHTDDVGANAANMLLSQRRADTVKAFLLAQGIAANRLQATGKGEDAPLTANATADGRQQNRRVEVIIANVQP</sequence>
<dbReference type="Gene3D" id="3.30.1330.60">
    <property type="entry name" value="OmpA-like domain"/>
    <property type="match status" value="1"/>
</dbReference>
<evidence type="ECO:0000313" key="8">
    <source>
        <dbReference type="EMBL" id="MEH8017362.1"/>
    </source>
</evidence>
<keyword evidence="6" id="KW-0732">Signal</keyword>
<dbReference type="Pfam" id="PF00691">
    <property type="entry name" value="OmpA"/>
    <property type="match status" value="1"/>
</dbReference>
<dbReference type="EMBL" id="JALAAR010000006">
    <property type="protein sequence ID" value="MEH8017362.1"/>
    <property type="molecule type" value="Genomic_DNA"/>
</dbReference>
<dbReference type="RefSeq" id="WP_335735768.1">
    <property type="nucleotide sequence ID" value="NZ_JALAAR010000006.1"/>
</dbReference>
<gene>
    <name evidence="8" type="ORF">MN202_08965</name>
</gene>
<dbReference type="Proteomes" id="UP001375382">
    <property type="component" value="Unassembled WGS sequence"/>
</dbReference>
<dbReference type="SUPFAM" id="SSF103088">
    <property type="entry name" value="OmpA-like"/>
    <property type="match status" value="1"/>
</dbReference>
<dbReference type="PANTHER" id="PTHR30329:SF20">
    <property type="entry name" value="EXPORTED PROTEIN"/>
    <property type="match status" value="1"/>
</dbReference>
<keyword evidence="4" id="KW-0175">Coiled coil</keyword>
<feature type="domain" description="OmpA-like" evidence="7">
    <location>
        <begin position="209"/>
        <end position="326"/>
    </location>
</feature>
<comment type="subcellular location">
    <subcellularLocation>
        <location evidence="1">Cell outer membrane</location>
    </subcellularLocation>
</comment>
<dbReference type="Pfam" id="PF14346">
    <property type="entry name" value="DUF4398"/>
    <property type="match status" value="1"/>
</dbReference>
<keyword evidence="9" id="KW-1185">Reference proteome</keyword>
<protein>
    <submittedName>
        <fullName evidence="8">OmpA family protein</fullName>
    </submittedName>
</protein>
<dbReference type="PROSITE" id="PS51123">
    <property type="entry name" value="OMPA_2"/>
    <property type="match status" value="1"/>
</dbReference>
<name>A0ABU8C780_9GAMM</name>
<evidence type="ECO:0000256" key="1">
    <source>
        <dbReference type="ARBA" id="ARBA00004442"/>
    </source>
</evidence>
<evidence type="ECO:0000256" key="3">
    <source>
        <dbReference type="PROSITE-ProRule" id="PRU00473"/>
    </source>
</evidence>
<organism evidence="8 9">
    <name type="scientific">Rheinheimera muenzenbergensis</name>
    <dbReference type="NCBI Taxonomy" id="1193628"/>
    <lineage>
        <taxon>Bacteria</taxon>
        <taxon>Pseudomonadati</taxon>
        <taxon>Pseudomonadota</taxon>
        <taxon>Gammaproteobacteria</taxon>
        <taxon>Chromatiales</taxon>
        <taxon>Chromatiaceae</taxon>
        <taxon>Rheinheimera</taxon>
    </lineage>
</organism>
<dbReference type="CDD" id="cd07185">
    <property type="entry name" value="OmpA_C-like"/>
    <property type="match status" value="1"/>
</dbReference>
<accession>A0ABU8C780</accession>
<dbReference type="PANTHER" id="PTHR30329">
    <property type="entry name" value="STATOR ELEMENT OF FLAGELLAR MOTOR COMPLEX"/>
    <property type="match status" value="1"/>
</dbReference>
<dbReference type="InterPro" id="IPR025511">
    <property type="entry name" value="DUF4398"/>
</dbReference>
<evidence type="ECO:0000256" key="5">
    <source>
        <dbReference type="SAM" id="MobiDB-lite"/>
    </source>
</evidence>
<reference evidence="8 9" key="1">
    <citation type="journal article" date="2023" name="Ecotoxicol. Environ. Saf.">
        <title>Mercury remediation potential of mercury-resistant strain Rheinheimera metallidurans sp. nov. isolated from a municipal waste dumping site.</title>
        <authorList>
            <person name="Yadav V."/>
            <person name="Manjhi A."/>
            <person name="Vadakedath N."/>
        </authorList>
    </citation>
    <scope>NUCLEOTIDE SEQUENCE [LARGE SCALE GENOMIC DNA]</scope>
    <source>
        <strain evidence="8 9">E-49</strain>
    </source>
</reference>
<evidence type="ECO:0000259" key="7">
    <source>
        <dbReference type="PROSITE" id="PS51123"/>
    </source>
</evidence>